<dbReference type="OrthoDB" id="8170117at2759"/>
<evidence type="ECO:0000256" key="2">
    <source>
        <dbReference type="SAM" id="MobiDB-lite"/>
    </source>
</evidence>
<feature type="binding site" evidence="1">
    <location>
        <position position="165"/>
    </location>
    <ligand>
        <name>Zn(2+)</name>
        <dbReference type="ChEBI" id="CHEBI:29105"/>
    </ligand>
</feature>
<dbReference type="Proteomes" id="UP000001307">
    <property type="component" value="Unassembled WGS sequence"/>
</dbReference>
<feature type="binding site" evidence="1">
    <location>
        <position position="85"/>
    </location>
    <ligand>
        <name>Zn(2+)</name>
        <dbReference type="ChEBI" id="CHEBI:29105"/>
    </ligand>
</feature>
<evidence type="ECO:0000313" key="4">
    <source>
        <dbReference type="Proteomes" id="UP000001307"/>
    </source>
</evidence>
<dbReference type="PANTHER" id="PTHR22599">
    <property type="entry name" value="MPS ONE BINDER KINASE ACTIVATOR-LIKE MOB"/>
    <property type="match status" value="1"/>
</dbReference>
<keyword evidence="1" id="KW-0479">Metal-binding</keyword>
<evidence type="ECO:0000256" key="1">
    <source>
        <dbReference type="PIRSR" id="PIRSR605301-1"/>
    </source>
</evidence>
<feature type="compositionally biased region" description="Basic residues" evidence="2">
    <location>
        <begin position="1"/>
        <end position="18"/>
    </location>
</feature>
<accession>E4X0D8</accession>
<feature type="binding site" evidence="1">
    <location>
        <position position="80"/>
    </location>
    <ligand>
        <name>Zn(2+)</name>
        <dbReference type="ChEBI" id="CHEBI:29105"/>
    </ligand>
</feature>
<name>E4X0D8_OIKDI</name>
<dbReference type="InterPro" id="IPR036703">
    <property type="entry name" value="MOB_kinase_act_sf"/>
</dbReference>
<evidence type="ECO:0000313" key="3">
    <source>
        <dbReference type="EMBL" id="CBY23237.1"/>
    </source>
</evidence>
<dbReference type="InParanoid" id="E4X0D8"/>
<dbReference type="Pfam" id="PF03637">
    <property type="entry name" value="Mob1_phocein"/>
    <property type="match status" value="1"/>
</dbReference>
<dbReference type="Gene3D" id="1.20.140.30">
    <property type="entry name" value="MOB kinase activator"/>
    <property type="match status" value="1"/>
</dbReference>
<organism evidence="3">
    <name type="scientific">Oikopleura dioica</name>
    <name type="common">Tunicate</name>
    <dbReference type="NCBI Taxonomy" id="34765"/>
    <lineage>
        <taxon>Eukaryota</taxon>
        <taxon>Metazoa</taxon>
        <taxon>Chordata</taxon>
        <taxon>Tunicata</taxon>
        <taxon>Appendicularia</taxon>
        <taxon>Copelata</taxon>
        <taxon>Oikopleuridae</taxon>
        <taxon>Oikopleura</taxon>
    </lineage>
</organism>
<dbReference type="EMBL" id="FN653020">
    <property type="protein sequence ID" value="CBY23237.1"/>
    <property type="molecule type" value="Genomic_DNA"/>
</dbReference>
<dbReference type="AlphaFoldDB" id="E4X0D8"/>
<dbReference type="SMART" id="SM01388">
    <property type="entry name" value="Mob1_phocein"/>
    <property type="match status" value="1"/>
</dbReference>
<dbReference type="InterPro" id="IPR005301">
    <property type="entry name" value="MOB_kinase_act_fam"/>
</dbReference>
<keyword evidence="1" id="KW-0862">Zinc</keyword>
<dbReference type="FunCoup" id="E4X0D8">
    <property type="interactions" value="357"/>
</dbReference>
<gene>
    <name evidence="3" type="ORF">GSOID_T00015171001</name>
</gene>
<feature type="region of interest" description="Disordered" evidence="2">
    <location>
        <begin position="1"/>
        <end position="24"/>
    </location>
</feature>
<proteinExistence type="predicted"/>
<sequence>MDRLRRVGRKMTSKHRKPPPIYEHPIRTPVVNDQTLGSGNLRMAVMLPVGENENEWIAYHLVDFFKQITMLYGSTILPYCTDESCPTMSAGQNKYFWAEFIILDYVIMSASEYVDKLMTWVSELIDDESVFPSLLNKPFSANFKAICSDIVRRLFRVYAHIYIDHIHHIRNPMLDEEAHLNTSFRHFILFAQEFQLIPMNELAPLQKIIDRLTKH</sequence>
<dbReference type="SUPFAM" id="SSF101152">
    <property type="entry name" value="Mob1/phocein"/>
    <property type="match status" value="1"/>
</dbReference>
<feature type="binding site" evidence="1">
    <location>
        <position position="160"/>
    </location>
    <ligand>
        <name>Zn(2+)</name>
        <dbReference type="ChEBI" id="CHEBI:29105"/>
    </ligand>
</feature>
<keyword evidence="4" id="KW-1185">Reference proteome</keyword>
<reference evidence="3" key="1">
    <citation type="journal article" date="2010" name="Science">
        <title>Plasticity of animal genome architecture unmasked by rapid evolution of a pelagic tunicate.</title>
        <authorList>
            <person name="Denoeud F."/>
            <person name="Henriet S."/>
            <person name="Mungpakdee S."/>
            <person name="Aury J.M."/>
            <person name="Da Silva C."/>
            <person name="Brinkmann H."/>
            <person name="Mikhaleva J."/>
            <person name="Olsen L.C."/>
            <person name="Jubin C."/>
            <person name="Canestro C."/>
            <person name="Bouquet J.M."/>
            <person name="Danks G."/>
            <person name="Poulain J."/>
            <person name="Campsteijn C."/>
            <person name="Adamski M."/>
            <person name="Cross I."/>
            <person name="Yadetie F."/>
            <person name="Muffato M."/>
            <person name="Louis A."/>
            <person name="Butcher S."/>
            <person name="Tsagkogeorga G."/>
            <person name="Konrad A."/>
            <person name="Singh S."/>
            <person name="Jensen M.F."/>
            <person name="Cong E.H."/>
            <person name="Eikeseth-Otteraa H."/>
            <person name="Noel B."/>
            <person name="Anthouard V."/>
            <person name="Porcel B.M."/>
            <person name="Kachouri-Lafond R."/>
            <person name="Nishino A."/>
            <person name="Ugolini M."/>
            <person name="Chourrout P."/>
            <person name="Nishida H."/>
            <person name="Aasland R."/>
            <person name="Huzurbazar S."/>
            <person name="Westhof E."/>
            <person name="Delsuc F."/>
            <person name="Lehrach H."/>
            <person name="Reinhardt R."/>
            <person name="Weissenbach J."/>
            <person name="Roy S.W."/>
            <person name="Artiguenave F."/>
            <person name="Postlethwait J.H."/>
            <person name="Manak J.R."/>
            <person name="Thompson E.M."/>
            <person name="Jaillon O."/>
            <person name="Du Pasquier L."/>
            <person name="Boudinot P."/>
            <person name="Liberles D.A."/>
            <person name="Volff J.N."/>
            <person name="Philippe H."/>
            <person name="Lenhard B."/>
            <person name="Roest Crollius H."/>
            <person name="Wincker P."/>
            <person name="Chourrout D."/>
        </authorList>
    </citation>
    <scope>NUCLEOTIDE SEQUENCE [LARGE SCALE GENOMIC DNA]</scope>
</reference>
<protein>
    <submittedName>
        <fullName evidence="3">Uncharacterized protein</fullName>
    </submittedName>
</protein>